<comment type="caution">
    <text evidence="2">The sequence shown here is derived from an EMBL/GenBank/DDBJ whole genome shotgun (WGS) entry which is preliminary data.</text>
</comment>
<proteinExistence type="predicted"/>
<dbReference type="Proteomes" id="UP000711488">
    <property type="component" value="Unassembled WGS sequence"/>
</dbReference>
<dbReference type="OrthoDB" id="7555193at2759"/>
<accession>A0A6A0GWV7</accession>
<protein>
    <submittedName>
        <fullName evidence="2">Uncharacterized protein</fullName>
    </submittedName>
</protein>
<dbReference type="AlphaFoldDB" id="A0A6A0GWV7"/>
<dbReference type="EMBL" id="JQDR03013670">
    <property type="protein sequence ID" value="KAA0189286.1"/>
    <property type="molecule type" value="Genomic_DNA"/>
</dbReference>
<name>A0A6A0GWV7_HYAAZ</name>
<reference evidence="2" key="2">
    <citation type="journal article" date="2018" name="Environ. Sci. Technol.">
        <title>The Toxicogenome of Hyalella azteca: A Model for Sediment Ecotoxicology and Evolutionary Toxicology.</title>
        <authorList>
            <person name="Poynton H.C."/>
            <person name="Hasenbein S."/>
            <person name="Benoit J.B."/>
            <person name="Sepulveda M.S."/>
            <person name="Poelchau M.F."/>
            <person name="Hughes D.S.T."/>
            <person name="Murali S.C."/>
            <person name="Chen S."/>
            <person name="Glastad K.M."/>
            <person name="Goodisman M.A.D."/>
            <person name="Werren J.H."/>
            <person name="Vineis J.H."/>
            <person name="Bowen J.L."/>
            <person name="Friedrich M."/>
            <person name="Jones J."/>
            <person name="Robertson H.M."/>
            <person name="Feyereisen R."/>
            <person name="Mechler-Hickson A."/>
            <person name="Mathers N."/>
            <person name="Lee C.E."/>
            <person name="Colbourne J.K."/>
            <person name="Biales A."/>
            <person name="Johnston J.S."/>
            <person name="Wellborn G.A."/>
            <person name="Rosendale A.J."/>
            <person name="Cridge A.G."/>
            <person name="Munoz-Torres M.C."/>
            <person name="Bain P.A."/>
            <person name="Manny A.R."/>
            <person name="Major K.M."/>
            <person name="Lambert F.N."/>
            <person name="Vulpe C.D."/>
            <person name="Tuck P."/>
            <person name="Blalock B.J."/>
            <person name="Lin Y.Y."/>
            <person name="Smith M.E."/>
            <person name="Ochoa-Acuna H."/>
            <person name="Chen M.M."/>
            <person name="Childers C.P."/>
            <person name="Qu J."/>
            <person name="Dugan S."/>
            <person name="Lee S.L."/>
            <person name="Chao H."/>
            <person name="Dinh H."/>
            <person name="Han Y."/>
            <person name="Doddapaneni H."/>
            <person name="Worley K.C."/>
            <person name="Muzny D.M."/>
            <person name="Gibbs R.A."/>
            <person name="Richards S."/>
        </authorList>
    </citation>
    <scope>NUCLEOTIDE SEQUENCE</scope>
    <source>
        <strain evidence="2">HAZT.00-mixed</strain>
        <tissue evidence="2">Whole organism</tissue>
    </source>
</reference>
<reference evidence="2" key="1">
    <citation type="submission" date="2014-08" db="EMBL/GenBank/DDBJ databases">
        <authorList>
            <person name="Murali S."/>
            <person name="Richards S."/>
            <person name="Bandaranaike D."/>
            <person name="Bellair M."/>
            <person name="Blankenburg K."/>
            <person name="Chao H."/>
            <person name="Dinh H."/>
            <person name="Doddapaneni H."/>
            <person name="Dugan-Rocha S."/>
            <person name="Elkadiri S."/>
            <person name="Gnanaolivu R."/>
            <person name="Hughes D."/>
            <person name="Lee S."/>
            <person name="Li M."/>
            <person name="Ming W."/>
            <person name="Munidasa M."/>
            <person name="Muniz J."/>
            <person name="Nguyen L."/>
            <person name="Osuji N."/>
            <person name="Pu L.-L."/>
            <person name="Puazo M."/>
            <person name="Skinner E."/>
            <person name="Qu C."/>
            <person name="Quiroz J."/>
            <person name="Raj R."/>
            <person name="Weissenberger G."/>
            <person name="Xin Y."/>
            <person name="Zou X."/>
            <person name="Han Y."/>
            <person name="Worley K."/>
            <person name="Muzny D."/>
            <person name="Gibbs R."/>
        </authorList>
    </citation>
    <scope>NUCLEOTIDE SEQUENCE</scope>
    <source>
        <strain evidence="2">HAZT.00-mixed</strain>
        <tissue evidence="2">Whole organism</tissue>
    </source>
</reference>
<evidence type="ECO:0000256" key="1">
    <source>
        <dbReference type="SAM" id="MobiDB-lite"/>
    </source>
</evidence>
<dbReference type="PANTHER" id="PTHR47331">
    <property type="entry name" value="PHD-TYPE DOMAIN-CONTAINING PROTEIN"/>
    <property type="match status" value="1"/>
</dbReference>
<feature type="region of interest" description="Disordered" evidence="1">
    <location>
        <begin position="267"/>
        <end position="298"/>
    </location>
</feature>
<organism evidence="2">
    <name type="scientific">Hyalella azteca</name>
    <name type="common">Amphipod</name>
    <dbReference type="NCBI Taxonomy" id="294128"/>
    <lineage>
        <taxon>Eukaryota</taxon>
        <taxon>Metazoa</taxon>
        <taxon>Ecdysozoa</taxon>
        <taxon>Arthropoda</taxon>
        <taxon>Crustacea</taxon>
        <taxon>Multicrustacea</taxon>
        <taxon>Malacostraca</taxon>
        <taxon>Eumalacostraca</taxon>
        <taxon>Peracarida</taxon>
        <taxon>Amphipoda</taxon>
        <taxon>Senticaudata</taxon>
        <taxon>Talitrida</taxon>
        <taxon>Talitroidea</taxon>
        <taxon>Hyalellidae</taxon>
        <taxon>Hyalella</taxon>
    </lineage>
</organism>
<feature type="compositionally biased region" description="Basic and acidic residues" evidence="1">
    <location>
        <begin position="267"/>
        <end position="283"/>
    </location>
</feature>
<sequence>MFVNPIVTSRPEATTTWLDEGALAANAPVVSLPYECSSLVRSTPIVDAPVKSSAHSLVNLPSFAIKDFPIVGTALKFSGLAKDSQTVMNASQQNMISAAIASGQDKVVLPKKDITPFDGNDVTKYKSFMLNFERFIEARCPEAGDRLTYLEQYTRGKPLKLVKSCTHYDPATAYRKAKELLHKEYGNEFMVANAYIEKLYPKQMMDIVLELPYKLRERWRRMTKRLLEQHGSVNFGNLVDFVSSEVAVLKQPLFGKDEHLRTTVKRERIYGKDEHKEKPDSSRRVKKVSSASTESHESGKKFCVYCQRNDH</sequence>
<gene>
    <name evidence="2" type="ORF">HAZT_HAZT006077</name>
</gene>
<reference evidence="2" key="3">
    <citation type="submission" date="2019-06" db="EMBL/GenBank/DDBJ databases">
        <authorList>
            <person name="Poynton C."/>
            <person name="Hasenbein S."/>
            <person name="Benoit J.B."/>
            <person name="Sepulveda M.S."/>
            <person name="Poelchau M.F."/>
            <person name="Murali S.C."/>
            <person name="Chen S."/>
            <person name="Glastad K.M."/>
            <person name="Werren J.H."/>
            <person name="Vineis J.H."/>
            <person name="Bowen J.L."/>
            <person name="Friedrich M."/>
            <person name="Jones J."/>
            <person name="Robertson H.M."/>
            <person name="Feyereisen R."/>
            <person name="Mechler-Hickson A."/>
            <person name="Mathers N."/>
            <person name="Lee C.E."/>
            <person name="Colbourne J.K."/>
            <person name="Biales A."/>
            <person name="Johnston J.S."/>
            <person name="Wellborn G.A."/>
            <person name="Rosendale A.J."/>
            <person name="Cridge A.G."/>
            <person name="Munoz-Torres M.C."/>
            <person name="Bain P.A."/>
            <person name="Manny A.R."/>
            <person name="Major K.M."/>
            <person name="Lambert F.N."/>
            <person name="Vulpe C.D."/>
            <person name="Tuck P."/>
            <person name="Blalock B.J."/>
            <person name="Lin Y.-Y."/>
            <person name="Smith M.E."/>
            <person name="Ochoa-Acuna H."/>
            <person name="Chen M.-J.M."/>
            <person name="Childers C.P."/>
            <person name="Qu J."/>
            <person name="Dugan S."/>
            <person name="Lee S.L."/>
            <person name="Chao H."/>
            <person name="Dinh H."/>
            <person name="Han Y."/>
            <person name="Doddapaneni H."/>
            <person name="Worley K.C."/>
            <person name="Muzny D.M."/>
            <person name="Gibbs R.A."/>
            <person name="Richards S."/>
        </authorList>
    </citation>
    <scope>NUCLEOTIDE SEQUENCE</scope>
    <source>
        <strain evidence="2">HAZT.00-mixed</strain>
        <tissue evidence="2">Whole organism</tissue>
    </source>
</reference>
<dbReference type="PANTHER" id="PTHR47331:SF1">
    <property type="entry name" value="GAG-LIKE PROTEIN"/>
    <property type="match status" value="1"/>
</dbReference>
<evidence type="ECO:0000313" key="2">
    <source>
        <dbReference type="EMBL" id="KAA0189286.1"/>
    </source>
</evidence>